<reference evidence="1 2" key="1">
    <citation type="submission" date="2021-06" db="EMBL/GenBank/DDBJ databases">
        <authorList>
            <person name="Kallberg Y."/>
            <person name="Tangrot J."/>
            <person name="Rosling A."/>
        </authorList>
    </citation>
    <scope>NUCLEOTIDE SEQUENCE [LARGE SCALE GENOMIC DNA]</scope>
    <source>
        <strain evidence="1 2">120-4 pot B 10/14</strain>
    </source>
</reference>
<dbReference type="Proteomes" id="UP000789901">
    <property type="component" value="Unassembled WGS sequence"/>
</dbReference>
<protein>
    <submittedName>
        <fullName evidence="1">42226_t:CDS:1</fullName>
    </submittedName>
</protein>
<feature type="non-terminal residue" evidence="1">
    <location>
        <position position="131"/>
    </location>
</feature>
<accession>A0ABN7W293</accession>
<gene>
    <name evidence="1" type="ORF">GMARGA_LOCUS25734</name>
</gene>
<name>A0ABN7W293_GIGMA</name>
<keyword evidence="2" id="KW-1185">Reference proteome</keyword>
<proteinExistence type="predicted"/>
<comment type="caution">
    <text evidence="1">The sequence shown here is derived from an EMBL/GenBank/DDBJ whole genome shotgun (WGS) entry which is preliminary data.</text>
</comment>
<evidence type="ECO:0000313" key="1">
    <source>
        <dbReference type="EMBL" id="CAG8813234.1"/>
    </source>
</evidence>
<dbReference type="EMBL" id="CAJVQB010028891">
    <property type="protein sequence ID" value="CAG8813234.1"/>
    <property type="molecule type" value="Genomic_DNA"/>
</dbReference>
<sequence length="131" mass="15100">MATETARKSFKYKGKIYKTCANCLISKAKKRRKLDNKNTQPTTIETILAQSLCNYIENLISNVENNNGILFEIHIDLNDNMFSEVESNNLKSIARVIVNKVEEEAILKLRYDIIHKKPEDVSTPEEIKQEI</sequence>
<evidence type="ECO:0000313" key="2">
    <source>
        <dbReference type="Proteomes" id="UP000789901"/>
    </source>
</evidence>
<organism evidence="1 2">
    <name type="scientific">Gigaspora margarita</name>
    <dbReference type="NCBI Taxonomy" id="4874"/>
    <lineage>
        <taxon>Eukaryota</taxon>
        <taxon>Fungi</taxon>
        <taxon>Fungi incertae sedis</taxon>
        <taxon>Mucoromycota</taxon>
        <taxon>Glomeromycotina</taxon>
        <taxon>Glomeromycetes</taxon>
        <taxon>Diversisporales</taxon>
        <taxon>Gigasporaceae</taxon>
        <taxon>Gigaspora</taxon>
    </lineage>
</organism>